<keyword evidence="1" id="KW-0472">Membrane</keyword>
<protein>
    <recommendedName>
        <fullName evidence="4">Transmembrane protein</fullName>
    </recommendedName>
</protein>
<proteinExistence type="predicted"/>
<gene>
    <name evidence="2" type="ORF">VitviT2T_015768</name>
</gene>
<evidence type="ECO:0000313" key="3">
    <source>
        <dbReference type="Proteomes" id="UP001227230"/>
    </source>
</evidence>
<keyword evidence="1" id="KW-1133">Transmembrane helix</keyword>
<dbReference type="Proteomes" id="UP001227230">
    <property type="component" value="Chromosome 10"/>
</dbReference>
<keyword evidence="3" id="KW-1185">Reference proteome</keyword>
<organism evidence="2 3">
    <name type="scientific">Vitis vinifera</name>
    <name type="common">Grape</name>
    <dbReference type="NCBI Taxonomy" id="29760"/>
    <lineage>
        <taxon>Eukaryota</taxon>
        <taxon>Viridiplantae</taxon>
        <taxon>Streptophyta</taxon>
        <taxon>Embryophyta</taxon>
        <taxon>Tracheophyta</taxon>
        <taxon>Spermatophyta</taxon>
        <taxon>Magnoliopsida</taxon>
        <taxon>eudicotyledons</taxon>
        <taxon>Gunneridae</taxon>
        <taxon>Pentapetalae</taxon>
        <taxon>rosids</taxon>
        <taxon>Vitales</taxon>
        <taxon>Vitaceae</taxon>
        <taxon>Viteae</taxon>
        <taxon>Vitis</taxon>
    </lineage>
</organism>
<feature type="transmembrane region" description="Helical" evidence="1">
    <location>
        <begin position="75"/>
        <end position="98"/>
    </location>
</feature>
<accession>A0ABY9CNM3</accession>
<reference evidence="2 3" key="1">
    <citation type="journal article" date="2023" name="Hortic Res">
        <title>The complete reference genome for grapevine (Vitis vinifera L.) genetics and breeding.</title>
        <authorList>
            <person name="Shi X."/>
            <person name="Cao S."/>
            <person name="Wang X."/>
            <person name="Huang S."/>
            <person name="Wang Y."/>
            <person name="Liu Z."/>
            <person name="Liu W."/>
            <person name="Leng X."/>
            <person name="Peng Y."/>
            <person name="Wang N."/>
            <person name="Wang Y."/>
            <person name="Ma Z."/>
            <person name="Xu X."/>
            <person name="Zhang F."/>
            <person name="Xue H."/>
            <person name="Zhong H."/>
            <person name="Wang Y."/>
            <person name="Zhang K."/>
            <person name="Velt A."/>
            <person name="Avia K."/>
            <person name="Holtgrawe D."/>
            <person name="Grimplet J."/>
            <person name="Matus J.T."/>
            <person name="Ware D."/>
            <person name="Wu X."/>
            <person name="Wang H."/>
            <person name="Liu C."/>
            <person name="Fang Y."/>
            <person name="Rustenholz C."/>
            <person name="Cheng Z."/>
            <person name="Xiao H."/>
            <person name="Zhou Y."/>
        </authorList>
    </citation>
    <scope>NUCLEOTIDE SEQUENCE [LARGE SCALE GENOMIC DNA]</scope>
    <source>
        <strain evidence="3">cv. Pinot noir / PN40024</strain>
        <tissue evidence="2">Leaf</tissue>
    </source>
</reference>
<keyword evidence="1" id="KW-0812">Transmembrane</keyword>
<name>A0ABY9CNM3_VITVI</name>
<feature type="transmembrane region" description="Helical" evidence="1">
    <location>
        <begin position="110"/>
        <end position="129"/>
    </location>
</feature>
<evidence type="ECO:0008006" key="4">
    <source>
        <dbReference type="Google" id="ProtNLM"/>
    </source>
</evidence>
<evidence type="ECO:0000313" key="2">
    <source>
        <dbReference type="EMBL" id="WJZ97138.1"/>
    </source>
</evidence>
<dbReference type="EMBL" id="CP126657">
    <property type="protein sequence ID" value="WJZ97138.1"/>
    <property type="molecule type" value="Genomic_DNA"/>
</dbReference>
<sequence length="132" mass="14680">MVRNTAVCLQSPSPWQPPTFREFVAAPSSPVESPICGPAFFTCVPTRSTPTFLKINFSQIKSESHRSSGNAREKCGSTVVCVYVSVSVYLFSTIRLSFVKHLLAFVYPHFLLFSSFLSLLCFLALLLFLTAF</sequence>
<evidence type="ECO:0000256" key="1">
    <source>
        <dbReference type="SAM" id="Phobius"/>
    </source>
</evidence>